<comment type="pathway">
    <text evidence="1">Porphyrin-containing compound metabolism; siroheme biosynthesis; sirohydrochlorin from precorrin-2: step 1/1.</text>
</comment>
<proteinExistence type="inferred from homology"/>
<dbReference type="PANTHER" id="PTHR43013:SF1">
    <property type="entry name" value="GLUTAMYL-TRNA REDUCTASE"/>
    <property type="match status" value="1"/>
</dbReference>
<keyword evidence="3 7" id="KW-0560">Oxidoreductase</keyword>
<gene>
    <name evidence="7 10" type="primary">hemA</name>
    <name evidence="10" type="ORF">IAA67_03665</name>
</gene>
<dbReference type="InterPro" id="IPR000343">
    <property type="entry name" value="4pyrrol_synth_GluRdtase"/>
</dbReference>
<comment type="catalytic activity">
    <reaction evidence="7">
        <text>(S)-4-amino-5-oxopentanoate + tRNA(Glu) + NADP(+) = L-glutamyl-tRNA(Glu) + NADPH + H(+)</text>
        <dbReference type="Rhea" id="RHEA:12344"/>
        <dbReference type="Rhea" id="RHEA-COMP:9663"/>
        <dbReference type="Rhea" id="RHEA-COMP:9680"/>
        <dbReference type="ChEBI" id="CHEBI:15378"/>
        <dbReference type="ChEBI" id="CHEBI:57501"/>
        <dbReference type="ChEBI" id="CHEBI:57783"/>
        <dbReference type="ChEBI" id="CHEBI:58349"/>
        <dbReference type="ChEBI" id="CHEBI:78442"/>
        <dbReference type="ChEBI" id="CHEBI:78520"/>
        <dbReference type="EC" id="1.2.1.70"/>
    </reaction>
</comment>
<dbReference type="EMBL" id="DVFN01000055">
    <property type="protein sequence ID" value="HIQ69412.1"/>
    <property type="molecule type" value="Genomic_DNA"/>
</dbReference>
<dbReference type="HAMAP" id="MF_00087">
    <property type="entry name" value="Glu_tRNA_reductase"/>
    <property type="match status" value="1"/>
</dbReference>
<dbReference type="Proteomes" id="UP000886874">
    <property type="component" value="Unassembled WGS sequence"/>
</dbReference>
<evidence type="ECO:0000259" key="8">
    <source>
        <dbReference type="Pfam" id="PF01488"/>
    </source>
</evidence>
<dbReference type="Gene3D" id="3.30.460.30">
    <property type="entry name" value="Glutamyl-tRNA reductase, N-terminal domain"/>
    <property type="match status" value="1"/>
</dbReference>
<dbReference type="FunFam" id="3.30.460.30:FF:000001">
    <property type="entry name" value="Glutamyl-tRNA reductase"/>
    <property type="match status" value="1"/>
</dbReference>
<feature type="domain" description="Quinate/shikimate 5-dehydrogenase/glutamyl-tRNA reductase" evidence="8">
    <location>
        <begin position="165"/>
        <end position="281"/>
    </location>
</feature>
<keyword evidence="5 7" id="KW-0627">Porphyrin biosynthesis</keyword>
<dbReference type="InterPro" id="IPR036343">
    <property type="entry name" value="GluRdtase_N_sf"/>
</dbReference>
<dbReference type="Gene3D" id="3.40.50.720">
    <property type="entry name" value="NAD(P)-binding Rossmann-like Domain"/>
    <property type="match status" value="2"/>
</dbReference>
<dbReference type="GO" id="GO:0008883">
    <property type="term" value="F:glutamyl-tRNA reductase activity"/>
    <property type="evidence" value="ECO:0007669"/>
    <property type="project" value="UniProtKB-UniRule"/>
</dbReference>
<dbReference type="NCBIfam" id="TIGR01035">
    <property type="entry name" value="hemA"/>
    <property type="match status" value="1"/>
</dbReference>
<evidence type="ECO:0000256" key="2">
    <source>
        <dbReference type="ARBA" id="ARBA00022857"/>
    </source>
</evidence>
<feature type="binding site" evidence="7">
    <location>
        <position position="100"/>
    </location>
    <ligand>
        <name>substrate</name>
    </ligand>
</feature>
<keyword evidence="2 7" id="KW-0521">NADP</keyword>
<feature type="binding site" evidence="7">
    <location>
        <begin position="180"/>
        <end position="185"/>
    </location>
    <ligand>
        <name>NADP(+)</name>
        <dbReference type="ChEBI" id="CHEBI:58349"/>
    </ligand>
</feature>
<keyword evidence="4" id="KW-0520">NAD</keyword>
<feature type="binding site" evidence="7">
    <location>
        <begin position="45"/>
        <end position="48"/>
    </location>
    <ligand>
        <name>substrate</name>
    </ligand>
</feature>
<dbReference type="InterPro" id="IPR006151">
    <property type="entry name" value="Shikm_DH/Glu-tRNA_Rdtase"/>
</dbReference>
<feature type="binding site" evidence="7">
    <location>
        <begin position="105"/>
        <end position="107"/>
    </location>
    <ligand>
        <name>substrate</name>
    </ligand>
</feature>
<reference evidence="10" key="1">
    <citation type="submission" date="2020-10" db="EMBL/GenBank/DDBJ databases">
        <authorList>
            <person name="Gilroy R."/>
        </authorList>
    </citation>
    <scope>NUCLEOTIDE SEQUENCE</scope>
    <source>
        <strain evidence="10">ChiSjej2B20-13462</strain>
    </source>
</reference>
<dbReference type="CDD" id="cd05213">
    <property type="entry name" value="NAD_bind_Glutamyl_tRNA_reduct"/>
    <property type="match status" value="1"/>
</dbReference>
<reference evidence="10" key="2">
    <citation type="journal article" date="2021" name="PeerJ">
        <title>Extensive microbial diversity within the chicken gut microbiome revealed by metagenomics and culture.</title>
        <authorList>
            <person name="Gilroy R."/>
            <person name="Ravi A."/>
            <person name="Getino M."/>
            <person name="Pursley I."/>
            <person name="Horton D.L."/>
            <person name="Alikhan N.F."/>
            <person name="Baker D."/>
            <person name="Gharbi K."/>
            <person name="Hall N."/>
            <person name="Watson M."/>
            <person name="Adriaenssens E.M."/>
            <person name="Foster-Nyarko E."/>
            <person name="Jarju S."/>
            <person name="Secka A."/>
            <person name="Antonio M."/>
            <person name="Oren A."/>
            <person name="Chaudhuri R.R."/>
            <person name="La Ragione R."/>
            <person name="Hildebrand F."/>
            <person name="Pallen M.J."/>
        </authorList>
    </citation>
    <scope>NUCLEOTIDE SEQUENCE</scope>
    <source>
        <strain evidence="10">ChiSjej2B20-13462</strain>
    </source>
</reference>
<comment type="caution">
    <text evidence="10">The sequence shown here is derived from an EMBL/GenBank/DDBJ whole genome shotgun (WGS) entry which is preliminary data.</text>
</comment>
<dbReference type="SUPFAM" id="SSF51735">
    <property type="entry name" value="NAD(P)-binding Rossmann-fold domains"/>
    <property type="match status" value="2"/>
</dbReference>
<evidence type="ECO:0000259" key="9">
    <source>
        <dbReference type="Pfam" id="PF05201"/>
    </source>
</evidence>
<feature type="binding site" evidence="7">
    <location>
        <position position="111"/>
    </location>
    <ligand>
        <name>substrate</name>
    </ligand>
</feature>
<evidence type="ECO:0000313" key="11">
    <source>
        <dbReference type="Proteomes" id="UP000886874"/>
    </source>
</evidence>
<dbReference type="PRINTS" id="PR00411">
    <property type="entry name" value="PNDRDTASEI"/>
</dbReference>
<evidence type="ECO:0000256" key="6">
    <source>
        <dbReference type="ARBA" id="ARBA00047561"/>
    </source>
</evidence>
<name>A0A9D1CNI6_9FIRM</name>
<comment type="miscellaneous">
    <text evidence="7">During catalysis, the active site Cys acts as a nucleophile attacking the alpha-carbonyl group of tRNA-bound glutamate with the formation of a thioester intermediate between enzyme and glutamate, and the concomitant release of tRNA(Glu). The thioester intermediate is finally reduced by direct hydride transfer from NADPH, to form the product GSA.</text>
</comment>
<comment type="function">
    <text evidence="7">Catalyzes the NADPH-dependent reduction of glutamyl-tRNA(Glu) to glutamate 1-semialdehyde (GSA).</text>
</comment>
<dbReference type="InterPro" id="IPR015895">
    <property type="entry name" value="4pyrrol_synth_GluRdtase_N"/>
</dbReference>
<dbReference type="InterPro" id="IPR036291">
    <property type="entry name" value="NAD(P)-bd_dom_sf"/>
</dbReference>
<evidence type="ECO:0000256" key="4">
    <source>
        <dbReference type="ARBA" id="ARBA00023027"/>
    </source>
</evidence>
<dbReference type="AlphaFoldDB" id="A0A9D1CNI6"/>
<dbReference type="Pfam" id="PF01488">
    <property type="entry name" value="Shikimate_DH"/>
    <property type="match status" value="1"/>
</dbReference>
<dbReference type="GO" id="GO:0050661">
    <property type="term" value="F:NADP binding"/>
    <property type="evidence" value="ECO:0007669"/>
    <property type="project" value="InterPro"/>
</dbReference>
<feature type="site" description="Important for activity" evidence="7">
    <location>
        <position position="90"/>
    </location>
</feature>
<evidence type="ECO:0000256" key="5">
    <source>
        <dbReference type="ARBA" id="ARBA00023244"/>
    </source>
</evidence>
<dbReference type="SUPFAM" id="SSF69742">
    <property type="entry name" value="Glutamyl tRNA-reductase catalytic, N-terminal domain"/>
    <property type="match status" value="1"/>
</dbReference>
<dbReference type="InterPro" id="IPR006367">
    <property type="entry name" value="Sirohaem_synthase_N"/>
</dbReference>
<comment type="catalytic activity">
    <reaction evidence="6">
        <text>precorrin-2 + NAD(+) = sirohydrochlorin + NADH + 2 H(+)</text>
        <dbReference type="Rhea" id="RHEA:15613"/>
        <dbReference type="ChEBI" id="CHEBI:15378"/>
        <dbReference type="ChEBI" id="CHEBI:57540"/>
        <dbReference type="ChEBI" id="CHEBI:57945"/>
        <dbReference type="ChEBI" id="CHEBI:58351"/>
        <dbReference type="ChEBI" id="CHEBI:58827"/>
        <dbReference type="EC" id="1.3.1.76"/>
    </reaction>
</comment>
<dbReference type="GO" id="GO:0043115">
    <property type="term" value="F:precorrin-2 dehydrogenase activity"/>
    <property type="evidence" value="ECO:0007669"/>
    <property type="project" value="UniProtKB-EC"/>
</dbReference>
<dbReference type="EC" id="1.2.1.70" evidence="7"/>
<dbReference type="Pfam" id="PF05201">
    <property type="entry name" value="GlutR_N"/>
    <property type="match status" value="1"/>
</dbReference>
<dbReference type="PANTHER" id="PTHR43013">
    <property type="entry name" value="GLUTAMYL-TRNA REDUCTASE"/>
    <property type="match status" value="1"/>
</dbReference>
<comment type="pathway">
    <text evidence="7">Porphyrin-containing compound metabolism; protoporphyrin-IX biosynthesis; 5-aminolevulinate from L-glutamyl-tRNA(Glu): step 1/2.</text>
</comment>
<dbReference type="PROSITE" id="PS00747">
    <property type="entry name" value="GLUTR"/>
    <property type="match status" value="1"/>
</dbReference>
<dbReference type="GO" id="GO:0019354">
    <property type="term" value="P:siroheme biosynthetic process"/>
    <property type="evidence" value="ECO:0007669"/>
    <property type="project" value="InterPro"/>
</dbReference>
<accession>A0A9D1CNI6</accession>
<feature type="domain" description="Glutamyl-tRNA reductase N-terminal" evidence="9">
    <location>
        <begin position="3"/>
        <end position="146"/>
    </location>
</feature>
<dbReference type="NCBIfam" id="TIGR01470">
    <property type="entry name" value="cysG_Nterm"/>
    <property type="match status" value="1"/>
</dbReference>
<feature type="active site" description="Nucleophile" evidence="7">
    <location>
        <position position="46"/>
    </location>
</feature>
<comment type="similarity">
    <text evidence="7">Belongs to the glutamyl-tRNA reductase family.</text>
</comment>
<protein>
    <recommendedName>
        <fullName evidence="7">Glutamyl-tRNA reductase</fullName>
        <shortName evidence="7">GluTR</shortName>
        <ecNumber evidence="7">1.2.1.70</ecNumber>
    </recommendedName>
</protein>
<comment type="subunit">
    <text evidence="7">Homodimer.</text>
</comment>
<sequence length="468" mass="50399">MSGLDCHRTPLALREQLAFSGEGLRRALDHLRDQPGVTGCVLLSTCNRTELYLTGDSETPWRLLCRVAGVSEEQLRPYFETRTGLDAARHLTEVACGLHSQILGEDQIITQVRTALDAALEARTADPVLAALFRHAVTAGKRAKTQVSVTRDAPSLGGQCRDVLRRELGTLDGKRVLVIGNGQMGRLAAETLRAAGAQVSVTLRTYRHGETVVPAGCGTVPYEDRIAALEGMDAVISATTSPHYTLTKQQLETVVRRPSIAVDLAVPRDIEPACAALLTCYDTDALGAAGPGSPEEKSALEKIAWEELERFHQWLRRQTAAERPLRFPIFLDLSGKKVVLVGGGAIAARRIGVLRQFGCEITVIAPTLSCRADDLTWLARPYCEGDLEGAALAIAATNDRSVNRRVGEDAKALGIPVSVADCEAECSFYFPAICVGDGLVAGVVSEGKDHHRTARAAKAIRKVLEELP</sequence>
<dbReference type="GO" id="GO:0019353">
    <property type="term" value="P:protoporphyrinogen IX biosynthetic process from glutamate"/>
    <property type="evidence" value="ECO:0007669"/>
    <property type="project" value="TreeGrafter"/>
</dbReference>
<evidence type="ECO:0000256" key="3">
    <source>
        <dbReference type="ARBA" id="ARBA00023002"/>
    </source>
</evidence>
<dbReference type="InterPro" id="IPR018214">
    <property type="entry name" value="GluRdtase_CS"/>
</dbReference>
<evidence type="ECO:0000256" key="7">
    <source>
        <dbReference type="HAMAP-Rule" id="MF_00087"/>
    </source>
</evidence>
<organism evidence="10 11">
    <name type="scientific">Candidatus Avoscillospira stercorigallinarum</name>
    <dbReference type="NCBI Taxonomy" id="2840708"/>
    <lineage>
        <taxon>Bacteria</taxon>
        <taxon>Bacillati</taxon>
        <taxon>Bacillota</taxon>
        <taxon>Clostridia</taxon>
        <taxon>Eubacteriales</taxon>
        <taxon>Oscillospiraceae</taxon>
        <taxon>Oscillospiraceae incertae sedis</taxon>
        <taxon>Candidatus Avoscillospira</taxon>
    </lineage>
</organism>
<comment type="domain">
    <text evidence="7">Possesses an unusual extended V-shaped dimeric structure with each monomer consisting of three distinct domains arranged along a curved 'spinal' alpha-helix. The N-terminal catalytic domain specifically recognizes the glutamate moiety of the substrate. The second domain is the NADPH-binding domain, and the third C-terminal domain is responsible for dimerization.</text>
</comment>
<evidence type="ECO:0000313" key="10">
    <source>
        <dbReference type="EMBL" id="HIQ69412.1"/>
    </source>
</evidence>
<evidence type="ECO:0000256" key="1">
    <source>
        <dbReference type="ARBA" id="ARBA00005010"/>
    </source>
</evidence>
<dbReference type="Pfam" id="PF13241">
    <property type="entry name" value="NAD_binding_7"/>
    <property type="match status" value="1"/>
</dbReference>